<evidence type="ECO:0000313" key="8">
    <source>
        <dbReference type="Proteomes" id="UP001597641"/>
    </source>
</evidence>
<keyword evidence="3" id="KW-0378">Hydrolase</keyword>
<dbReference type="CDD" id="cd00603">
    <property type="entry name" value="IPT_PCSR"/>
    <property type="match status" value="1"/>
</dbReference>
<dbReference type="SUPFAM" id="SSF55486">
    <property type="entry name" value="Metalloproteases ('zincins'), catalytic domain"/>
    <property type="match status" value="1"/>
</dbReference>
<dbReference type="Pfam" id="PF00413">
    <property type="entry name" value="Peptidase_M10"/>
    <property type="match status" value="1"/>
</dbReference>
<dbReference type="EMBL" id="JBHUOX010000003">
    <property type="protein sequence ID" value="MFD2999997.1"/>
    <property type="molecule type" value="Genomic_DNA"/>
</dbReference>
<dbReference type="Gene3D" id="3.40.390.10">
    <property type="entry name" value="Collagenase (Catalytic Domain)"/>
    <property type="match status" value="1"/>
</dbReference>
<dbReference type="Gene3D" id="2.60.40.10">
    <property type="entry name" value="Immunoglobulins"/>
    <property type="match status" value="1"/>
</dbReference>
<dbReference type="Proteomes" id="UP001597641">
    <property type="component" value="Unassembled WGS sequence"/>
</dbReference>
<dbReference type="InterPro" id="IPR001818">
    <property type="entry name" value="Pept_M10_metallopeptidase"/>
</dbReference>
<dbReference type="InterPro" id="IPR014756">
    <property type="entry name" value="Ig_E-set"/>
</dbReference>
<dbReference type="RefSeq" id="WP_377482526.1">
    <property type="nucleotide sequence ID" value="NZ_JBHUOX010000003.1"/>
</dbReference>
<dbReference type="InterPro" id="IPR002909">
    <property type="entry name" value="IPT_dom"/>
</dbReference>
<evidence type="ECO:0000313" key="7">
    <source>
        <dbReference type="EMBL" id="MFD2999997.1"/>
    </source>
</evidence>
<protein>
    <submittedName>
        <fullName evidence="7">IPT/TIG domain-containing protein</fullName>
    </submittedName>
</protein>
<proteinExistence type="predicted"/>
<evidence type="ECO:0000259" key="5">
    <source>
        <dbReference type="Pfam" id="PF00413"/>
    </source>
</evidence>
<keyword evidence="1" id="KW-0645">Protease</keyword>
<comment type="caution">
    <text evidence="7">The sequence shown here is derived from an EMBL/GenBank/DDBJ whole genome shotgun (WGS) entry which is preliminary data.</text>
</comment>
<dbReference type="InterPro" id="IPR024079">
    <property type="entry name" value="MetalloPept_cat_dom_sf"/>
</dbReference>
<organism evidence="7 8">
    <name type="scientific">Pontibacter toksunensis</name>
    <dbReference type="NCBI Taxonomy" id="1332631"/>
    <lineage>
        <taxon>Bacteria</taxon>
        <taxon>Pseudomonadati</taxon>
        <taxon>Bacteroidota</taxon>
        <taxon>Cytophagia</taxon>
        <taxon>Cytophagales</taxon>
        <taxon>Hymenobacteraceae</taxon>
        <taxon>Pontibacter</taxon>
    </lineage>
</organism>
<dbReference type="Pfam" id="PF01833">
    <property type="entry name" value="TIG"/>
    <property type="match status" value="1"/>
</dbReference>
<evidence type="ECO:0000256" key="3">
    <source>
        <dbReference type="ARBA" id="ARBA00022801"/>
    </source>
</evidence>
<dbReference type="SUPFAM" id="SSF81296">
    <property type="entry name" value="E set domains"/>
    <property type="match status" value="1"/>
</dbReference>
<accession>A0ABW6BSR8</accession>
<evidence type="ECO:0000256" key="4">
    <source>
        <dbReference type="ARBA" id="ARBA00022833"/>
    </source>
</evidence>
<evidence type="ECO:0000256" key="2">
    <source>
        <dbReference type="ARBA" id="ARBA00022723"/>
    </source>
</evidence>
<feature type="domain" description="Peptidase M10 metallopeptidase" evidence="5">
    <location>
        <begin position="403"/>
        <end position="499"/>
    </location>
</feature>
<name>A0ABW6BSR8_9BACT</name>
<gene>
    <name evidence="7" type="ORF">ACFS7Z_06470</name>
</gene>
<keyword evidence="8" id="KW-1185">Reference proteome</keyword>
<sequence length="713" mass="79066">MNKLPGLTAATPRTEVLLLFFALLFSFRAFSSDRGHMLPLTLEERVNKADMVVEGEVVSQKSFWDTGQKNIYTSNLIRVYKSFKGKVESQLVELITEGGSIGLKKHVVSTALQLRPGQQGVFFLKRQQQLPRSPGSQYTSTMAYGSQQGYVKYDLAGKRAIGSFDSYSSIQGLYQDISRRTGQNYSSISRNEALEDRPAVEQKQQQVQDAKLAPLITSFLPTTVSAGTGVVLTINGSGFGATRGNGAVEFRNADDGGQTFVQPLASSYIFWSDNQIRLYVPSATEDRDTPGSGPIRVVTNDGSVISSTIPIIIEFAYSNVVFDDKTFRPRLIDVDGLGGYTIRYAPSMLGKQRAQEGFRRAMTTWVCVSGVNWKIGEPTTIEEAEEDETTVVRFASNSTVGAGVLARTFSYYEGCIVGGRRDTVWYVTEFDMEINSSISWEYGPGPPQGKQFDFETVMLHELGHAHQLSHVILPSAIMHYAVENERIIRDLSAADVVGANLIMANSVGENACEAPMKPSTAAECNLAPEIYTFSASYTSPNTVAVNWTTQNEVQVDFFVVQRSTNATDWEDIGTVDAEGVAGNRAEIDYTFMDNNPLPAIGYYRLRVVYSDRRESFSPRVRVINPDSVRQLSVYPSLINEETNIITLLYIVENTTILNAKLYDMAGRLVRDFELTFRDINLPVEVDVAGLAAGIYILKWQERNMSGQVKILKR</sequence>
<dbReference type="InterPro" id="IPR013783">
    <property type="entry name" value="Ig-like_fold"/>
</dbReference>
<evidence type="ECO:0000259" key="6">
    <source>
        <dbReference type="Pfam" id="PF01833"/>
    </source>
</evidence>
<feature type="domain" description="IPT/TIG" evidence="6">
    <location>
        <begin position="214"/>
        <end position="306"/>
    </location>
</feature>
<dbReference type="NCBIfam" id="TIGR04183">
    <property type="entry name" value="Por_Secre_tail"/>
    <property type="match status" value="1"/>
</dbReference>
<keyword evidence="4" id="KW-0862">Zinc</keyword>
<reference evidence="8" key="1">
    <citation type="journal article" date="2019" name="Int. J. Syst. Evol. Microbiol.">
        <title>The Global Catalogue of Microorganisms (GCM) 10K type strain sequencing project: providing services to taxonomists for standard genome sequencing and annotation.</title>
        <authorList>
            <consortium name="The Broad Institute Genomics Platform"/>
            <consortium name="The Broad Institute Genome Sequencing Center for Infectious Disease"/>
            <person name="Wu L."/>
            <person name="Ma J."/>
        </authorList>
    </citation>
    <scope>NUCLEOTIDE SEQUENCE [LARGE SCALE GENOMIC DNA]</scope>
    <source>
        <strain evidence="8">KCTC 23984</strain>
    </source>
</reference>
<keyword evidence="2" id="KW-0479">Metal-binding</keyword>
<dbReference type="InterPro" id="IPR026444">
    <property type="entry name" value="Secre_tail"/>
</dbReference>
<evidence type="ECO:0000256" key="1">
    <source>
        <dbReference type="ARBA" id="ARBA00022670"/>
    </source>
</evidence>